<feature type="signal peptide" evidence="2">
    <location>
        <begin position="1"/>
        <end position="24"/>
    </location>
</feature>
<feature type="domain" description="SLH" evidence="3">
    <location>
        <begin position="941"/>
        <end position="1002"/>
    </location>
</feature>
<gene>
    <name evidence="4" type="primary">xynA1_5</name>
    <name evidence="4" type="ORF">NCTC13079_01172</name>
</gene>
<keyword evidence="4" id="KW-0326">Glycosidase</keyword>
<evidence type="ECO:0000313" key="4">
    <source>
        <dbReference type="EMBL" id="VEJ35981.1"/>
    </source>
</evidence>
<evidence type="ECO:0000259" key="3">
    <source>
        <dbReference type="PROSITE" id="PS51272"/>
    </source>
</evidence>
<protein>
    <submittedName>
        <fullName evidence="4">Endo-1,4-beta-xylanase A</fullName>
        <ecNumber evidence="4">3.2.1.8</ecNumber>
    </submittedName>
</protein>
<feature type="compositionally biased region" description="Pro residues" evidence="1">
    <location>
        <begin position="921"/>
        <end position="932"/>
    </location>
</feature>
<dbReference type="InterPro" id="IPR051465">
    <property type="entry name" value="Cell_Envelope_Struct_Comp"/>
</dbReference>
<dbReference type="PANTHER" id="PTHR43308">
    <property type="entry name" value="OUTER MEMBRANE PROTEIN ALPHA-RELATED"/>
    <property type="match status" value="1"/>
</dbReference>
<feature type="domain" description="SLH" evidence="3">
    <location>
        <begin position="1067"/>
        <end position="1124"/>
    </location>
</feature>
<dbReference type="Pfam" id="PF00395">
    <property type="entry name" value="SLH"/>
    <property type="match status" value="3"/>
</dbReference>
<name>A0A3S5AJU6_9FIRM</name>
<keyword evidence="5" id="KW-1185">Reference proteome</keyword>
<keyword evidence="4" id="KW-0624">Polysaccharide degradation</keyword>
<keyword evidence="4" id="KW-0858">Xylan degradation</keyword>
<feature type="chain" id="PRO_5018556633" evidence="2">
    <location>
        <begin position="25"/>
        <end position="1175"/>
    </location>
</feature>
<dbReference type="EMBL" id="LR134523">
    <property type="protein sequence ID" value="VEJ35981.1"/>
    <property type="molecule type" value="Genomic_DNA"/>
</dbReference>
<dbReference type="AlphaFoldDB" id="A0A3S5AJU6"/>
<proteinExistence type="predicted"/>
<organism evidence="4 5">
    <name type="scientific">Aedoeadaptatus ivorii</name>
    <dbReference type="NCBI Taxonomy" id="54006"/>
    <lineage>
        <taxon>Bacteria</taxon>
        <taxon>Bacillati</taxon>
        <taxon>Bacillota</taxon>
        <taxon>Tissierellia</taxon>
        <taxon>Tissierellales</taxon>
        <taxon>Peptoniphilaceae</taxon>
        <taxon>Aedoeadaptatus</taxon>
    </lineage>
</organism>
<dbReference type="RefSeq" id="WP_164715242.1">
    <property type="nucleotide sequence ID" value="NZ_LR134523.1"/>
</dbReference>
<evidence type="ECO:0000313" key="5">
    <source>
        <dbReference type="Proteomes" id="UP000269544"/>
    </source>
</evidence>
<dbReference type="KEGG" id="piv:NCTC13079_01172"/>
<keyword evidence="4" id="KW-0119">Carbohydrate metabolism</keyword>
<dbReference type="GO" id="GO:0045493">
    <property type="term" value="P:xylan catabolic process"/>
    <property type="evidence" value="ECO:0007669"/>
    <property type="project" value="UniProtKB-KW"/>
</dbReference>
<dbReference type="PROSITE" id="PS51272">
    <property type="entry name" value="SLH"/>
    <property type="match status" value="3"/>
</dbReference>
<keyword evidence="4" id="KW-0378">Hydrolase</keyword>
<dbReference type="InterPro" id="IPR001119">
    <property type="entry name" value="SLH_dom"/>
</dbReference>
<keyword evidence="2" id="KW-0732">Signal</keyword>
<reference evidence="4 5" key="1">
    <citation type="submission" date="2018-12" db="EMBL/GenBank/DDBJ databases">
        <authorList>
            <consortium name="Pathogen Informatics"/>
        </authorList>
    </citation>
    <scope>NUCLEOTIDE SEQUENCE [LARGE SCALE GENOMIC DNA]</scope>
    <source>
        <strain evidence="4 5">NCTC13079</strain>
    </source>
</reference>
<accession>A0A3S5AJU6</accession>
<dbReference type="EC" id="3.2.1.8" evidence="4"/>
<feature type="region of interest" description="Disordered" evidence="1">
    <location>
        <begin position="916"/>
        <end position="950"/>
    </location>
</feature>
<feature type="domain" description="SLH" evidence="3">
    <location>
        <begin position="1003"/>
        <end position="1066"/>
    </location>
</feature>
<dbReference type="Proteomes" id="UP000269544">
    <property type="component" value="Chromosome"/>
</dbReference>
<dbReference type="GO" id="GO:0031176">
    <property type="term" value="F:endo-1,4-beta-xylanase activity"/>
    <property type="evidence" value="ECO:0007669"/>
    <property type="project" value="UniProtKB-EC"/>
</dbReference>
<evidence type="ECO:0000256" key="2">
    <source>
        <dbReference type="SAM" id="SignalP"/>
    </source>
</evidence>
<evidence type="ECO:0000256" key="1">
    <source>
        <dbReference type="SAM" id="MobiDB-lite"/>
    </source>
</evidence>
<sequence>MRKWRLLAVICLSLFVMAPRAAFATSHKVSTVDEFKQAVTDAADGDEIILKDLKQPKDFQGVEIAIKKNLTIKAELEYVTEPTMFKPIKTNIQVWETAILKNLSLDVAEGKTLTLSAVKIYGNEGVAPIHGKGNLTVTNLSGIIAAKDMAAVNLPAGTVEVKEIKGKKNVPTDYKEIIEKVKASGVTDFGYLYVNRKNMADVNRIVGGDDDTKASEAIIAKNFMMTDTNNRGFEIKAGNSKEGEGAFAILADNVNIDIRQAKPGDYTKILIKGGDGRYPGGAIRGTNLNIVAGGTPTAMNGIRPGAGTTPNPSIEPGSDYYVGVVEVKDGGKLDLGKGIEKSGQSHLAGFYQSYFHGPTILAKGNAQVNIHGGTVTGALGNPKNGQEALAPRAVIEMDKGKLNVTSTNVDTVVEGGYATFGNLDAMILSEGDVLLSGDKVSVIGPGFPNVLNSDGYAEANGPKRGAAGVKTTGNVTVTEGANVKGGTINNLLIEDDALKNEYRTGSGIVGANKVTISNGAIVQGDGLFTYKKGELEDDLKYRAYNLSSGYGVEDVKELVVVDGFVHGGDSNSTKDQCTPQSVCSGRGTAGSGIKNVPKVEIKGDSLVTGGSSVGDVNEDNIRKYFFFGKLEAGHGIDNSGIQNDVVNISGSAKVYGGNSGTKAGHGIVGSDKIVVADDAHISGGACRKLVDGAPAGSGIYDATDVTVTGGVVEAGNHAFQNDYDYMKNMMDKTTKGKDYAGASSDAVAIHAKGLVLVDGTEKKPEIKSHFKSAPVVKLVKDDATFILGKGMANAGKDSSNLVEGGRYHVDIFKDNEVNTVTLVNGADETQGLRYKDASTPLYRVLDKDGDKYVDATVNGAIPIEVAGYKLYAKDTPMDLKFLSYGRKMKDQKEAYGFIEEKDASKKAITKMVGDNLLIDKPTPPTPPTPDKPINPDKPVTPPTPGTHYKGGSMIMPEVKLNTRDHFAYLFGYPDSTFRPDKSMTRAEVAAMFVRLMEKAPDASAVSFKDVAPSAWYYDYIAKAEAAGILKGYEDGSFRPQGEITRAEFAAIATRFDKLSPAPIAFTDVANDYWAHDAIAAAYGKGWIAGYEDNTFRPAQNIKRSEVATLTNRVLNRYADKDWVQANRQAIVNFTDVNENHWAFYPITEATNGHDYTRKSDGKNETWIRLNHLERR</sequence>